<evidence type="ECO:0000256" key="6">
    <source>
        <dbReference type="SAM" id="Phobius"/>
    </source>
</evidence>
<evidence type="ECO:0000256" key="2">
    <source>
        <dbReference type="ARBA" id="ARBA00023015"/>
    </source>
</evidence>
<dbReference type="PANTHER" id="PTHR46910">
    <property type="entry name" value="TRANSCRIPTION FACTOR PDR1"/>
    <property type="match status" value="1"/>
</dbReference>
<keyword evidence="4" id="KW-0804">Transcription</keyword>
<dbReference type="STRING" id="1182545.A0A072PFQ7"/>
<dbReference type="Proteomes" id="UP000027920">
    <property type="component" value="Unassembled WGS sequence"/>
</dbReference>
<keyword evidence="9" id="KW-1185">Reference proteome</keyword>
<feature type="transmembrane region" description="Helical" evidence="6">
    <location>
        <begin position="154"/>
        <end position="176"/>
    </location>
</feature>
<evidence type="ECO:0000256" key="4">
    <source>
        <dbReference type="ARBA" id="ARBA00023163"/>
    </source>
</evidence>
<organism evidence="8 9">
    <name type="scientific">Exophiala aquamarina CBS 119918</name>
    <dbReference type="NCBI Taxonomy" id="1182545"/>
    <lineage>
        <taxon>Eukaryota</taxon>
        <taxon>Fungi</taxon>
        <taxon>Dikarya</taxon>
        <taxon>Ascomycota</taxon>
        <taxon>Pezizomycotina</taxon>
        <taxon>Eurotiomycetes</taxon>
        <taxon>Chaetothyriomycetidae</taxon>
        <taxon>Chaetothyriales</taxon>
        <taxon>Herpotrichiellaceae</taxon>
        <taxon>Exophiala</taxon>
    </lineage>
</organism>
<dbReference type="GO" id="GO:0006351">
    <property type="term" value="P:DNA-templated transcription"/>
    <property type="evidence" value="ECO:0007669"/>
    <property type="project" value="InterPro"/>
</dbReference>
<dbReference type="InterPro" id="IPR050987">
    <property type="entry name" value="AtrR-like"/>
</dbReference>
<dbReference type="EMBL" id="AMGV01000010">
    <property type="protein sequence ID" value="KEF54370.1"/>
    <property type="molecule type" value="Genomic_DNA"/>
</dbReference>
<gene>
    <name evidence="8" type="ORF">A1O9_09536</name>
</gene>
<dbReference type="CDD" id="cd12148">
    <property type="entry name" value="fungal_TF_MHR"/>
    <property type="match status" value="1"/>
</dbReference>
<dbReference type="VEuPathDB" id="FungiDB:A1O9_09536"/>
<sequence length="221" mass="25357">MLASNAVRLAISKGLHRQPASTWNRPQHETRKRSKLFWILYTLDRQIASRSGRPPAIDDDDISCDAPETLLPADSSSDTFCTICIKLSQIQSRAYKRLSSARALRQSAEELIRAVAELHEEVILFKRTINHIIDLDEQLDEMPMPRMMTMFQLIMVYFLYYSVLFDIHTPLMLPWFHLTGSKRFDTFHPQVQNSCAIIARTARVAILGCRLVQLDANTPVL</sequence>
<dbReference type="OrthoDB" id="4118202at2759"/>
<dbReference type="GO" id="GO:0005634">
    <property type="term" value="C:nucleus"/>
    <property type="evidence" value="ECO:0007669"/>
    <property type="project" value="UniProtKB-SubCell"/>
</dbReference>
<dbReference type="GeneID" id="25284445"/>
<keyword evidence="5" id="KW-0539">Nucleus</keyword>
<evidence type="ECO:0000313" key="9">
    <source>
        <dbReference type="Proteomes" id="UP000027920"/>
    </source>
</evidence>
<dbReference type="HOGENOM" id="CLU_016058_2_1_1"/>
<dbReference type="InterPro" id="IPR007219">
    <property type="entry name" value="XnlR_reg_dom"/>
</dbReference>
<protein>
    <recommendedName>
        <fullName evidence="7">Xylanolytic transcriptional activator regulatory domain-containing protein</fullName>
    </recommendedName>
</protein>
<evidence type="ECO:0000259" key="7">
    <source>
        <dbReference type="SMART" id="SM00906"/>
    </source>
</evidence>
<feature type="domain" description="Xylanolytic transcriptional activator regulatory" evidence="7">
    <location>
        <begin position="1"/>
        <end position="73"/>
    </location>
</feature>
<dbReference type="Pfam" id="PF04082">
    <property type="entry name" value="Fungal_trans"/>
    <property type="match status" value="1"/>
</dbReference>
<dbReference type="RefSeq" id="XP_013256960.1">
    <property type="nucleotide sequence ID" value="XM_013401506.1"/>
</dbReference>
<keyword evidence="2" id="KW-0805">Transcription regulation</keyword>
<evidence type="ECO:0000256" key="5">
    <source>
        <dbReference type="ARBA" id="ARBA00023242"/>
    </source>
</evidence>
<reference evidence="8 9" key="1">
    <citation type="submission" date="2013-03" db="EMBL/GenBank/DDBJ databases">
        <title>The Genome Sequence of Exophiala aquamarina CBS 119918.</title>
        <authorList>
            <consortium name="The Broad Institute Genomics Platform"/>
            <person name="Cuomo C."/>
            <person name="de Hoog S."/>
            <person name="Gorbushina A."/>
            <person name="Walker B."/>
            <person name="Young S.K."/>
            <person name="Zeng Q."/>
            <person name="Gargeya S."/>
            <person name="Fitzgerald M."/>
            <person name="Haas B."/>
            <person name="Abouelleil A."/>
            <person name="Allen A.W."/>
            <person name="Alvarado L."/>
            <person name="Arachchi H.M."/>
            <person name="Berlin A.M."/>
            <person name="Chapman S.B."/>
            <person name="Gainer-Dewar J."/>
            <person name="Goldberg J."/>
            <person name="Griggs A."/>
            <person name="Gujja S."/>
            <person name="Hansen M."/>
            <person name="Howarth C."/>
            <person name="Imamovic A."/>
            <person name="Ireland A."/>
            <person name="Larimer J."/>
            <person name="McCowan C."/>
            <person name="Murphy C."/>
            <person name="Pearson M."/>
            <person name="Poon T.W."/>
            <person name="Priest M."/>
            <person name="Roberts A."/>
            <person name="Saif S."/>
            <person name="Shea T."/>
            <person name="Sisk P."/>
            <person name="Sykes S."/>
            <person name="Wortman J."/>
            <person name="Nusbaum C."/>
            <person name="Birren B."/>
        </authorList>
    </citation>
    <scope>NUCLEOTIDE SEQUENCE [LARGE SCALE GENOMIC DNA]</scope>
    <source>
        <strain evidence="8 9">CBS 119918</strain>
    </source>
</reference>
<dbReference type="GO" id="GO:0003700">
    <property type="term" value="F:DNA-binding transcription factor activity"/>
    <property type="evidence" value="ECO:0007669"/>
    <property type="project" value="InterPro"/>
</dbReference>
<keyword evidence="6" id="KW-0812">Transmembrane</keyword>
<keyword evidence="6" id="KW-0472">Membrane</keyword>
<evidence type="ECO:0000313" key="8">
    <source>
        <dbReference type="EMBL" id="KEF54370.1"/>
    </source>
</evidence>
<evidence type="ECO:0000256" key="1">
    <source>
        <dbReference type="ARBA" id="ARBA00004123"/>
    </source>
</evidence>
<dbReference type="AlphaFoldDB" id="A0A072PFQ7"/>
<proteinExistence type="predicted"/>
<evidence type="ECO:0000256" key="3">
    <source>
        <dbReference type="ARBA" id="ARBA00023125"/>
    </source>
</evidence>
<dbReference type="GO" id="GO:0008270">
    <property type="term" value="F:zinc ion binding"/>
    <property type="evidence" value="ECO:0007669"/>
    <property type="project" value="InterPro"/>
</dbReference>
<name>A0A072PFQ7_9EURO</name>
<accession>A0A072PFQ7</accession>
<dbReference type="GO" id="GO:0003677">
    <property type="term" value="F:DNA binding"/>
    <property type="evidence" value="ECO:0007669"/>
    <property type="project" value="UniProtKB-KW"/>
</dbReference>
<dbReference type="PANTHER" id="PTHR46910:SF37">
    <property type="entry name" value="ZN(II)2CYS6 TRANSCRIPTION FACTOR (EUROFUNG)"/>
    <property type="match status" value="1"/>
</dbReference>
<keyword evidence="6" id="KW-1133">Transmembrane helix</keyword>
<dbReference type="SMART" id="SM00906">
    <property type="entry name" value="Fungal_trans"/>
    <property type="match status" value="1"/>
</dbReference>
<comment type="subcellular location">
    <subcellularLocation>
        <location evidence="1">Nucleus</location>
    </subcellularLocation>
</comment>
<comment type="caution">
    <text evidence="8">The sequence shown here is derived from an EMBL/GenBank/DDBJ whole genome shotgun (WGS) entry which is preliminary data.</text>
</comment>
<keyword evidence="3" id="KW-0238">DNA-binding</keyword>